<evidence type="ECO:0000259" key="8">
    <source>
        <dbReference type="Pfam" id="PF21982"/>
    </source>
</evidence>
<dbReference type="Gene3D" id="1.10.10.10">
    <property type="entry name" value="Winged helix-like DNA-binding domain superfamily/Winged helix DNA-binding domain"/>
    <property type="match status" value="3"/>
</dbReference>
<accession>A0ABV6PWF7</accession>
<proteinExistence type="inferred from homology"/>
<feature type="domain" description="RecX third three-helical" evidence="7">
    <location>
        <begin position="105"/>
        <end position="150"/>
    </location>
</feature>
<keyword evidence="10" id="KW-1185">Reference proteome</keyword>
<evidence type="ECO:0000313" key="10">
    <source>
        <dbReference type="Proteomes" id="UP001589834"/>
    </source>
</evidence>
<evidence type="ECO:0000256" key="4">
    <source>
        <dbReference type="ARBA" id="ARBA00022490"/>
    </source>
</evidence>
<dbReference type="Pfam" id="PF21982">
    <property type="entry name" value="RecX_HTH1"/>
    <property type="match status" value="1"/>
</dbReference>
<dbReference type="NCBIfam" id="NF001055">
    <property type="entry name" value="PRK00117.2-5"/>
    <property type="match status" value="1"/>
</dbReference>
<comment type="caution">
    <text evidence="9">The sequence shown here is derived from an EMBL/GenBank/DDBJ whole genome shotgun (WGS) entry which is preliminary data.</text>
</comment>
<gene>
    <name evidence="5 9" type="primary">recX</name>
    <name evidence="9" type="ORF">ACFFGG_16650</name>
</gene>
<dbReference type="InterPro" id="IPR053925">
    <property type="entry name" value="RecX_HTH_3rd"/>
</dbReference>
<evidence type="ECO:0000259" key="6">
    <source>
        <dbReference type="Pfam" id="PF02631"/>
    </source>
</evidence>
<dbReference type="HAMAP" id="MF_01114">
    <property type="entry name" value="RecX"/>
    <property type="match status" value="1"/>
</dbReference>
<dbReference type="InterPro" id="IPR053926">
    <property type="entry name" value="RecX_HTH_1st"/>
</dbReference>
<comment type="similarity">
    <text evidence="2 5">Belongs to the RecX family.</text>
</comment>
<dbReference type="RefSeq" id="WP_377484753.1">
    <property type="nucleotide sequence ID" value="NZ_JBHLTN010000039.1"/>
</dbReference>
<dbReference type="Proteomes" id="UP001589834">
    <property type="component" value="Unassembled WGS sequence"/>
</dbReference>
<feature type="domain" description="RecX second three-helical" evidence="6">
    <location>
        <begin position="61"/>
        <end position="99"/>
    </location>
</feature>
<comment type="subcellular location">
    <subcellularLocation>
        <location evidence="1 5">Cytoplasm</location>
    </subcellularLocation>
</comment>
<dbReference type="Pfam" id="PF21981">
    <property type="entry name" value="RecX_HTH3"/>
    <property type="match status" value="1"/>
</dbReference>
<protein>
    <recommendedName>
        <fullName evidence="3 5">Regulatory protein RecX</fullName>
    </recommendedName>
</protein>
<comment type="function">
    <text evidence="5">Modulates RecA activity.</text>
</comment>
<evidence type="ECO:0000256" key="1">
    <source>
        <dbReference type="ARBA" id="ARBA00004496"/>
    </source>
</evidence>
<reference evidence="9 10" key="1">
    <citation type="submission" date="2024-09" db="EMBL/GenBank/DDBJ databases">
        <authorList>
            <person name="Sun Q."/>
            <person name="Mori K."/>
        </authorList>
    </citation>
    <scope>NUCLEOTIDE SEQUENCE [LARGE SCALE GENOMIC DNA]</scope>
    <source>
        <strain evidence="9 10">NCAIM B.02336</strain>
    </source>
</reference>
<dbReference type="Pfam" id="PF02631">
    <property type="entry name" value="RecX_HTH2"/>
    <property type="match status" value="1"/>
</dbReference>
<keyword evidence="4 5" id="KW-0963">Cytoplasm</keyword>
<dbReference type="InterPro" id="IPR036388">
    <property type="entry name" value="WH-like_DNA-bd_sf"/>
</dbReference>
<dbReference type="EMBL" id="JBHLTN010000039">
    <property type="protein sequence ID" value="MFC0594180.1"/>
    <property type="molecule type" value="Genomic_DNA"/>
</dbReference>
<dbReference type="PANTHER" id="PTHR33602:SF1">
    <property type="entry name" value="REGULATORY PROTEIN RECX FAMILY PROTEIN"/>
    <property type="match status" value="1"/>
</dbReference>
<dbReference type="InterPro" id="IPR003783">
    <property type="entry name" value="Regulatory_RecX"/>
</dbReference>
<evidence type="ECO:0000256" key="2">
    <source>
        <dbReference type="ARBA" id="ARBA00009695"/>
    </source>
</evidence>
<evidence type="ECO:0000259" key="7">
    <source>
        <dbReference type="Pfam" id="PF21981"/>
    </source>
</evidence>
<organism evidence="9 10">
    <name type="scientific">Ottowia pentelensis</name>
    <dbReference type="NCBI Taxonomy" id="511108"/>
    <lineage>
        <taxon>Bacteria</taxon>
        <taxon>Pseudomonadati</taxon>
        <taxon>Pseudomonadota</taxon>
        <taxon>Betaproteobacteria</taxon>
        <taxon>Burkholderiales</taxon>
        <taxon>Comamonadaceae</taxon>
        <taxon>Ottowia</taxon>
    </lineage>
</organism>
<dbReference type="PANTHER" id="PTHR33602">
    <property type="entry name" value="REGULATORY PROTEIN RECX FAMILY PROTEIN"/>
    <property type="match status" value="1"/>
</dbReference>
<name>A0ABV6PWF7_9BURK</name>
<evidence type="ECO:0000256" key="3">
    <source>
        <dbReference type="ARBA" id="ARBA00018111"/>
    </source>
</evidence>
<sequence length="160" mass="17487">MGGPAARPGPSLKARALRYLAAREHSRAELAAKLARFVTDEDAPGAVERVLDELAAKGFIDEARVAESLVHRRAARVGNARVLQELRAKGVPEELIRTAAGALRDTELARAQEVWRKKFGQPPRDAAERARQMRFLAARGFGGEVVRQLLNHPPAEDEPG</sequence>
<evidence type="ECO:0000313" key="9">
    <source>
        <dbReference type="EMBL" id="MFC0594180.1"/>
    </source>
</evidence>
<evidence type="ECO:0000256" key="5">
    <source>
        <dbReference type="HAMAP-Rule" id="MF_01114"/>
    </source>
</evidence>
<feature type="domain" description="RecX first three-helical" evidence="8">
    <location>
        <begin position="13"/>
        <end position="42"/>
    </location>
</feature>
<dbReference type="InterPro" id="IPR053924">
    <property type="entry name" value="RecX_HTH_2nd"/>
</dbReference>